<name>J9D764_EDHAE</name>
<evidence type="ECO:0000256" key="1">
    <source>
        <dbReference type="SAM" id="MobiDB-lite"/>
    </source>
</evidence>
<evidence type="ECO:0000313" key="2">
    <source>
        <dbReference type="EMBL" id="EJW03374.1"/>
    </source>
</evidence>
<feature type="region of interest" description="Disordered" evidence="1">
    <location>
        <begin position="1"/>
        <end position="31"/>
    </location>
</feature>
<comment type="caution">
    <text evidence="2">The sequence shown here is derived from an EMBL/GenBank/DDBJ whole genome shotgun (WGS) entry which is preliminary data.</text>
</comment>
<dbReference type="VEuPathDB" id="MicrosporidiaDB:EDEG_02284"/>
<dbReference type="HOGENOM" id="CLU_328729_0_0_1"/>
<proteinExistence type="predicted"/>
<reference evidence="3" key="2">
    <citation type="submission" date="2015-07" db="EMBL/GenBank/DDBJ databases">
        <title>Contrasting host-pathogen interactions and genome evolution in two generalist and specialist microsporidian pathogens of mosquitoes.</title>
        <authorList>
            <consortium name="The Broad Institute Genomics Platform"/>
            <consortium name="The Broad Institute Genome Sequencing Center for Infectious Disease"/>
            <person name="Cuomo C.A."/>
            <person name="Sanscrainte N.D."/>
            <person name="Goldberg J.M."/>
            <person name="Heiman D."/>
            <person name="Young S."/>
            <person name="Zeng Q."/>
            <person name="Becnel J.J."/>
            <person name="Birren B.W."/>
        </authorList>
    </citation>
    <scope>NUCLEOTIDE SEQUENCE [LARGE SCALE GENOMIC DNA]</scope>
    <source>
        <strain evidence="3">USNM 41457</strain>
    </source>
</reference>
<gene>
    <name evidence="2" type="ORF">EDEG_02284</name>
</gene>
<dbReference type="AlphaFoldDB" id="J9D764"/>
<dbReference type="Proteomes" id="UP000003163">
    <property type="component" value="Unassembled WGS sequence"/>
</dbReference>
<protein>
    <submittedName>
        <fullName evidence="2">Uncharacterized protein</fullName>
    </submittedName>
</protein>
<dbReference type="EMBL" id="AFBI03000039">
    <property type="protein sequence ID" value="EJW03374.1"/>
    <property type="molecule type" value="Genomic_DNA"/>
</dbReference>
<dbReference type="InParanoid" id="J9D764"/>
<accession>J9D764</accession>
<organism evidence="2 3">
    <name type="scientific">Edhazardia aedis (strain USNM 41457)</name>
    <name type="common">Microsporidian parasite</name>
    <dbReference type="NCBI Taxonomy" id="1003232"/>
    <lineage>
        <taxon>Eukaryota</taxon>
        <taxon>Fungi</taxon>
        <taxon>Fungi incertae sedis</taxon>
        <taxon>Microsporidia</taxon>
        <taxon>Edhazardia</taxon>
    </lineage>
</organism>
<keyword evidence="3" id="KW-1185">Reference proteome</keyword>
<evidence type="ECO:0000313" key="3">
    <source>
        <dbReference type="Proteomes" id="UP000003163"/>
    </source>
</evidence>
<sequence length="874" mass="103004">MTKKRNNVNSKHGLDTENQNPNVSTKLLKDNKKEEHELKIECFKNKHEDYNRRKIEDTDDIPSSMKILKNDRSYNDDCKDNLIEDNVKNSSCDKLEYEKFASSSSRINAEHSEYAKIDKRDCSDKILKNIDEPKNIIIQDYIENKHSYRENSDAMDAGMKNNKKIDIEYIRSLLKNTKKQQHGKTLPDFYEENEENDLSDQELKSNNTIKLHNKDRKHNIIFQSEESNKEYAKYENCSHIKCQKPYNFDINTSPSYYNLKKSCTKVVKIKKTDQIKIDTNLSVKNLKKNKTKYEDSDSNNTHSKSEYYNASESSNSTIYSYNDKNTNIKENNRISSTVDEYMTMYKTIIPKTPCAALIDTEEFKDSCDLDIATSLLNLCNKMSTNFIGTTNSPDKNTQFECIEDDTDANFIDFNINKTKEIGNNLAGNDKKENLKLQEVKKEQKIDSEENEATYGVRIKNQNEYRETHLNENNIKNNDLIDQSDEKKCFEFKLNTKNRNDLHFNTFKINNSDQYVHKNNILHNKCIYNKEKNCLNGNCDMHNKNTKYINTDKFNINLRNHIQKNSNHIICYPNNINRQKSQHLSVRGSYLQQPRSTNLYYIDHLNTHQFFNRNYLSAQANASNINNTLKNFSNTLHYQYNSQHHNQNYNHCNYVYFNGNKIFYNDVKDKENDFRYHNSQTTHGLIVNKPKKNYKQKKTNVICDGIDDYIKEIEEQCQGYSKCFEKNIKNYSDYSKKYLTSKNPLNSDSTKGSEIQEILEPDFNKKNENEDFEYEESDDGTKKIYTHFSKNLLNGISRNMFDDESSDQNSTYIPSKNKYKIIRNDLKQLYTYIIDKKKHLLNNKQHETLKNIISQLKTLSNETNNLYKKKKYTVT</sequence>
<reference evidence="2 3" key="1">
    <citation type="submission" date="2011-08" db="EMBL/GenBank/DDBJ databases">
        <authorList>
            <person name="Liu Z.J."/>
            <person name="Shi F.L."/>
            <person name="Lu J.Q."/>
            <person name="Li M."/>
            <person name="Wang Z.L."/>
        </authorList>
    </citation>
    <scope>NUCLEOTIDE SEQUENCE [LARGE SCALE GENOMIC DNA]</scope>
    <source>
        <strain evidence="2 3">USNM 41457</strain>
    </source>
</reference>
<feature type="region of interest" description="Disordered" evidence="1">
    <location>
        <begin position="290"/>
        <end position="309"/>
    </location>
</feature>
<feature type="compositionally biased region" description="Polar residues" evidence="1">
    <location>
        <begin position="16"/>
        <end position="25"/>
    </location>
</feature>